<dbReference type="FunFam" id="3.30.70.360:FF:000001">
    <property type="entry name" value="N-acetyldiaminopimelate deacetylase"/>
    <property type="match status" value="1"/>
</dbReference>
<protein>
    <submittedName>
        <fullName evidence="5">Amidohydrolase</fullName>
    </submittedName>
</protein>
<accession>A0A967AVD6</accession>
<dbReference type="Gene3D" id="3.40.630.10">
    <property type="entry name" value="Zn peptidases"/>
    <property type="match status" value="1"/>
</dbReference>
<evidence type="ECO:0000259" key="4">
    <source>
        <dbReference type="Pfam" id="PF07687"/>
    </source>
</evidence>
<feature type="signal peptide" evidence="3">
    <location>
        <begin position="1"/>
        <end position="18"/>
    </location>
</feature>
<dbReference type="SUPFAM" id="SSF53187">
    <property type="entry name" value="Zn-dependent exopeptidases"/>
    <property type="match status" value="1"/>
</dbReference>
<dbReference type="Gene3D" id="3.30.70.360">
    <property type="match status" value="1"/>
</dbReference>
<keyword evidence="6" id="KW-1185">Reference proteome</keyword>
<evidence type="ECO:0000313" key="6">
    <source>
        <dbReference type="Proteomes" id="UP000707206"/>
    </source>
</evidence>
<dbReference type="InterPro" id="IPR011650">
    <property type="entry name" value="Peptidase_M20_dimer"/>
</dbReference>
<evidence type="ECO:0000256" key="3">
    <source>
        <dbReference type="SAM" id="SignalP"/>
    </source>
</evidence>
<feature type="domain" description="Peptidase M20 dimerisation" evidence="4">
    <location>
        <begin position="219"/>
        <end position="318"/>
    </location>
</feature>
<organism evidence="5 6">
    <name type="scientific">Pelagihabitans pacificus</name>
    <dbReference type="NCBI Taxonomy" id="2696054"/>
    <lineage>
        <taxon>Bacteria</taxon>
        <taxon>Pseudomonadati</taxon>
        <taxon>Bacteroidota</taxon>
        <taxon>Flavobacteriia</taxon>
        <taxon>Flavobacteriales</taxon>
        <taxon>Flavobacteriaceae</taxon>
        <taxon>Pelagihabitans</taxon>
    </lineage>
</organism>
<dbReference type="RefSeq" id="WP_152574581.1">
    <property type="nucleotide sequence ID" value="NZ_VIKU02000003.1"/>
</dbReference>
<dbReference type="PIRSF" id="PIRSF005962">
    <property type="entry name" value="Pept_M20D_amidohydro"/>
    <property type="match status" value="1"/>
</dbReference>
<name>A0A967AVD6_9FLAO</name>
<comment type="caution">
    <text evidence="5">The sequence shown here is derived from an EMBL/GenBank/DDBJ whole genome shotgun (WGS) entry which is preliminary data.</text>
</comment>
<evidence type="ECO:0000256" key="2">
    <source>
        <dbReference type="PIRSR" id="PIRSR005962-1"/>
    </source>
</evidence>
<dbReference type="NCBIfam" id="TIGR01891">
    <property type="entry name" value="amidohydrolases"/>
    <property type="match status" value="1"/>
</dbReference>
<keyword evidence="1" id="KW-0378">Hydrolase</keyword>
<feature type="binding site" evidence="2">
    <location>
        <position position="131"/>
    </location>
    <ligand>
        <name>Mn(2+)</name>
        <dbReference type="ChEBI" id="CHEBI:29035"/>
        <label>2</label>
    </ligand>
</feature>
<gene>
    <name evidence="5" type="ORF">FK220_012050</name>
</gene>
<keyword evidence="2" id="KW-0464">Manganese</keyword>
<evidence type="ECO:0000256" key="1">
    <source>
        <dbReference type="ARBA" id="ARBA00022801"/>
    </source>
</evidence>
<reference evidence="5" key="2">
    <citation type="submission" date="2020-03" db="EMBL/GenBank/DDBJ databases">
        <title>Flavobacteriaceae bacterium strain TP-CH-4, a member of the family Flavobacteriaceae isolated from a deep-sea seamount.</title>
        <authorList>
            <person name="Zhang D.-C."/>
        </authorList>
    </citation>
    <scope>NUCLEOTIDE SEQUENCE</scope>
    <source>
        <strain evidence="5">TP-CH-4</strain>
    </source>
</reference>
<dbReference type="InterPro" id="IPR036264">
    <property type="entry name" value="Bact_exopeptidase_dim_dom"/>
</dbReference>
<evidence type="ECO:0000313" key="5">
    <source>
        <dbReference type="EMBL" id="NHF60080.1"/>
    </source>
</evidence>
<feature type="binding site" evidence="2">
    <location>
        <position position="196"/>
    </location>
    <ligand>
        <name>Mn(2+)</name>
        <dbReference type="ChEBI" id="CHEBI:29035"/>
        <label>2</label>
    </ligand>
</feature>
<dbReference type="InterPro" id="IPR017439">
    <property type="entry name" value="Amidohydrolase"/>
</dbReference>
<feature type="binding site" evidence="2">
    <location>
        <position position="165"/>
    </location>
    <ligand>
        <name>Mn(2+)</name>
        <dbReference type="ChEBI" id="CHEBI:29035"/>
        <label>2</label>
    </ligand>
</feature>
<feature type="chain" id="PRO_5036707065" evidence="3">
    <location>
        <begin position="19"/>
        <end position="437"/>
    </location>
</feature>
<feature type="binding site" evidence="2">
    <location>
        <position position="129"/>
    </location>
    <ligand>
        <name>Mn(2+)</name>
        <dbReference type="ChEBI" id="CHEBI:29035"/>
        <label>2</label>
    </ligand>
</feature>
<dbReference type="Proteomes" id="UP000707206">
    <property type="component" value="Unassembled WGS sequence"/>
</dbReference>
<feature type="binding site" evidence="2">
    <location>
        <position position="396"/>
    </location>
    <ligand>
        <name>Mn(2+)</name>
        <dbReference type="ChEBI" id="CHEBI:29035"/>
        <label>2</label>
    </ligand>
</feature>
<dbReference type="AlphaFoldDB" id="A0A967AVD6"/>
<dbReference type="PANTHER" id="PTHR11014:SF63">
    <property type="entry name" value="METALLOPEPTIDASE, PUTATIVE (AFU_ORTHOLOGUE AFUA_6G09600)-RELATED"/>
    <property type="match status" value="1"/>
</dbReference>
<dbReference type="Pfam" id="PF07687">
    <property type="entry name" value="M20_dimer"/>
    <property type="match status" value="1"/>
</dbReference>
<dbReference type="GO" id="GO:0019877">
    <property type="term" value="P:diaminopimelate biosynthetic process"/>
    <property type="evidence" value="ECO:0007669"/>
    <property type="project" value="UniProtKB-ARBA"/>
</dbReference>
<dbReference type="PANTHER" id="PTHR11014">
    <property type="entry name" value="PEPTIDASE M20 FAMILY MEMBER"/>
    <property type="match status" value="1"/>
</dbReference>
<dbReference type="Pfam" id="PF01546">
    <property type="entry name" value="Peptidase_M20"/>
    <property type="match status" value="1"/>
</dbReference>
<dbReference type="GO" id="GO:0046872">
    <property type="term" value="F:metal ion binding"/>
    <property type="evidence" value="ECO:0007669"/>
    <property type="project" value="UniProtKB-KW"/>
</dbReference>
<keyword evidence="2" id="KW-0479">Metal-binding</keyword>
<comment type="cofactor">
    <cofactor evidence="2">
        <name>Mn(2+)</name>
        <dbReference type="ChEBI" id="CHEBI:29035"/>
    </cofactor>
    <text evidence="2">The Mn(2+) ion enhances activity.</text>
</comment>
<reference evidence="5" key="1">
    <citation type="submission" date="2019-07" db="EMBL/GenBank/DDBJ databases">
        <authorList>
            <person name="De-Chao Zhang Q."/>
        </authorList>
    </citation>
    <scope>NUCLEOTIDE SEQUENCE</scope>
    <source>
        <strain evidence="5">TP-CH-4</strain>
    </source>
</reference>
<sequence>MKKLMVAGILFFSAVALAQTPDLSNDYSAIENKVIEWRRDIHQHPELGNREFKTAEKIAEHLTSLGIEVQTGVAHTGVVGLLKGDQPGQVVALRADIDALPVTERNDLPFKSTVTSEFLGEKVGVMHACGHDTHTAILMGVAEVLANNKDKIKGTVKFIFQPAEEGPPPGEEGGALLMVKEGVMENPKVDAIFGLHINSQTPVGMIKYKPGGAMAAAQSFTINVKGKQSHGSQPWSGVDPILISAKIIDGLQTIISREAELTNEAAVITVGKIKSGVRFNIIPESAEMIGTIRTLDYGMKDHINKRMKEMVATIAKAYGGEATCEIREATEITYNEPALVDQMLPTIQRVAGPENVKLQKAITGAEDFSYFQKEAPGFFFFLGGMTPGNTESFPHHTPDFLIDDSGLLLGVKALTEMSLDYLNSADNSAVAPTIKGK</sequence>
<dbReference type="EMBL" id="VIKU02000003">
    <property type="protein sequence ID" value="NHF60080.1"/>
    <property type="molecule type" value="Genomic_DNA"/>
</dbReference>
<proteinExistence type="predicted"/>
<dbReference type="GO" id="GO:0050118">
    <property type="term" value="F:N-acetyldiaminopimelate deacetylase activity"/>
    <property type="evidence" value="ECO:0007669"/>
    <property type="project" value="UniProtKB-ARBA"/>
</dbReference>
<dbReference type="SUPFAM" id="SSF55031">
    <property type="entry name" value="Bacterial exopeptidase dimerisation domain"/>
    <property type="match status" value="1"/>
</dbReference>
<keyword evidence="3" id="KW-0732">Signal</keyword>
<dbReference type="InterPro" id="IPR002933">
    <property type="entry name" value="Peptidase_M20"/>
</dbReference>